<dbReference type="GO" id="GO:0016491">
    <property type="term" value="F:oxidoreductase activity"/>
    <property type="evidence" value="ECO:0007669"/>
    <property type="project" value="UniProtKB-KW"/>
</dbReference>
<proteinExistence type="inferred from homology"/>
<dbReference type="Gene3D" id="3.40.50.80">
    <property type="entry name" value="Nucleotide-binding domain of ferredoxin-NADP reductase (FNR) module"/>
    <property type="match status" value="1"/>
</dbReference>
<keyword evidence="7 13" id="KW-0560">Oxidoreductase</keyword>
<accession>A0ABN8E708</accession>
<dbReference type="Gene3D" id="2.40.30.10">
    <property type="entry name" value="Translation factors"/>
    <property type="match status" value="1"/>
</dbReference>
<evidence type="ECO:0000256" key="6">
    <source>
        <dbReference type="ARBA" id="ARBA00022827"/>
    </source>
</evidence>
<dbReference type="PANTHER" id="PTHR47354:SF6">
    <property type="entry name" value="NADH OXIDOREDUCTASE HCR"/>
    <property type="match status" value="1"/>
</dbReference>
<name>A0ABN8E708_9VIBR</name>
<protein>
    <submittedName>
        <fullName evidence="13">NADH oxidoreductase HCR</fullName>
        <ecNumber evidence="13">1.-.-.-</ecNumber>
    </submittedName>
</protein>
<dbReference type="Pfam" id="PF00175">
    <property type="entry name" value="NAD_binding_1"/>
    <property type="match status" value="1"/>
</dbReference>
<keyword evidence="3" id="KW-0812">Transmembrane</keyword>
<keyword evidence="4" id="KW-0001">2Fe-2S</keyword>
<evidence type="ECO:0000256" key="7">
    <source>
        <dbReference type="ARBA" id="ARBA00023002"/>
    </source>
</evidence>
<keyword evidence="8" id="KW-0408">Iron</keyword>
<keyword evidence="5" id="KW-0479">Metal-binding</keyword>
<dbReference type="InterPro" id="IPR050415">
    <property type="entry name" value="MRET"/>
</dbReference>
<dbReference type="InterPro" id="IPR001433">
    <property type="entry name" value="OxRdtase_FAD/NAD-bd"/>
</dbReference>
<organism evidence="13 14">
    <name type="scientific">Vibrio marisflavi CECT 7928</name>
    <dbReference type="NCBI Taxonomy" id="634439"/>
    <lineage>
        <taxon>Bacteria</taxon>
        <taxon>Pseudomonadati</taxon>
        <taxon>Pseudomonadota</taxon>
        <taxon>Gammaproteobacteria</taxon>
        <taxon>Vibrionales</taxon>
        <taxon>Vibrionaceae</taxon>
        <taxon>Vibrio</taxon>
    </lineage>
</organism>
<dbReference type="EC" id="1.-.-.-" evidence="13"/>
<evidence type="ECO:0000256" key="10">
    <source>
        <dbReference type="ARBA" id="ARBA00061434"/>
    </source>
</evidence>
<feature type="domain" description="2Fe-2S ferredoxin-type" evidence="11">
    <location>
        <begin position="262"/>
        <end position="349"/>
    </location>
</feature>
<dbReference type="SUPFAM" id="SSF54292">
    <property type="entry name" value="2Fe-2S ferredoxin-like"/>
    <property type="match status" value="1"/>
</dbReference>
<dbReference type="Pfam" id="PF00111">
    <property type="entry name" value="Fer2"/>
    <property type="match status" value="1"/>
</dbReference>
<dbReference type="Proteomes" id="UP000838748">
    <property type="component" value="Unassembled WGS sequence"/>
</dbReference>
<keyword evidence="9" id="KW-0411">Iron-sulfur</keyword>
<evidence type="ECO:0000256" key="9">
    <source>
        <dbReference type="ARBA" id="ARBA00023014"/>
    </source>
</evidence>
<dbReference type="SUPFAM" id="SSF52343">
    <property type="entry name" value="Ferredoxin reductase-like, C-terminal NADP-linked domain"/>
    <property type="match status" value="1"/>
</dbReference>
<dbReference type="InterPro" id="IPR036010">
    <property type="entry name" value="2Fe-2S_ferredoxin-like_sf"/>
</dbReference>
<dbReference type="Pfam" id="PF00970">
    <property type="entry name" value="FAD_binding_6"/>
    <property type="match status" value="1"/>
</dbReference>
<keyword evidence="14" id="KW-1185">Reference proteome</keyword>
<comment type="cofactor">
    <cofactor evidence="1">
        <name>FAD</name>
        <dbReference type="ChEBI" id="CHEBI:57692"/>
    </cofactor>
</comment>
<dbReference type="InterPro" id="IPR012675">
    <property type="entry name" value="Beta-grasp_dom_sf"/>
</dbReference>
<sequence>MQSISLCSDKNTFKCVEKWHETPDAVSVKLATSYGRPHFSFKPGQFISLGIEINGKTEYRSYSLSSIPDENQLQLTIKKVPNGLMSNYVVDKLNIGDSVSVLPPAGEFNCVDYPPATFSGRKKALMLSAGCGITPVYSMAKYLLHNDDVDITFVHTALDLSNTIYLYELETLNNHHDNFQLQLLLQDAENSHHHEGWLDQEWLERLVPDIRERSIYLCGPSQFMIDVKSYLQQLSVDMSLFHQESFTPATNEPEQSDTDSKSTYTVSVPKFGANLSAGENSLLADSLEQAGLPIILACRSGICGSCKCKVNKGKVTSSSQSPLTESEINNGYVLACSSTIESDVEIELG</sequence>
<dbReference type="PROSITE" id="PS51384">
    <property type="entry name" value="FAD_FR"/>
    <property type="match status" value="1"/>
</dbReference>
<comment type="similarity">
    <text evidence="10">In the N-terminal section; belongs to the FAD-binding oxidoreductase type 6 family.</text>
</comment>
<comment type="caution">
    <text evidence="13">The sequence shown here is derived from an EMBL/GenBank/DDBJ whole genome shotgun (WGS) entry which is preliminary data.</text>
</comment>
<evidence type="ECO:0000256" key="2">
    <source>
        <dbReference type="ARBA" id="ARBA00022630"/>
    </source>
</evidence>
<dbReference type="InterPro" id="IPR039261">
    <property type="entry name" value="FNR_nucleotide-bd"/>
</dbReference>
<feature type="domain" description="FAD-binding FR-type" evidence="12">
    <location>
        <begin position="8"/>
        <end position="111"/>
    </location>
</feature>
<keyword evidence="3" id="KW-0472">Membrane</keyword>
<evidence type="ECO:0000256" key="1">
    <source>
        <dbReference type="ARBA" id="ARBA00001974"/>
    </source>
</evidence>
<dbReference type="PRINTS" id="PR00410">
    <property type="entry name" value="PHEHYDRXLASE"/>
</dbReference>
<evidence type="ECO:0000256" key="4">
    <source>
        <dbReference type="ARBA" id="ARBA00022714"/>
    </source>
</evidence>
<dbReference type="InterPro" id="IPR008333">
    <property type="entry name" value="Cbr1-like_FAD-bd_dom"/>
</dbReference>
<dbReference type="CDD" id="cd06215">
    <property type="entry name" value="FNR_iron_sulfur_binding_1"/>
    <property type="match status" value="1"/>
</dbReference>
<dbReference type="InterPro" id="IPR001041">
    <property type="entry name" value="2Fe-2S_ferredoxin-type"/>
</dbReference>
<dbReference type="SUPFAM" id="SSF63380">
    <property type="entry name" value="Riboflavin synthase domain-like"/>
    <property type="match status" value="1"/>
</dbReference>
<evidence type="ECO:0000259" key="11">
    <source>
        <dbReference type="PROSITE" id="PS51085"/>
    </source>
</evidence>
<evidence type="ECO:0000259" key="12">
    <source>
        <dbReference type="PROSITE" id="PS51384"/>
    </source>
</evidence>
<dbReference type="Gene3D" id="3.10.20.30">
    <property type="match status" value="1"/>
</dbReference>
<dbReference type="CDD" id="cd00207">
    <property type="entry name" value="fer2"/>
    <property type="match status" value="1"/>
</dbReference>
<dbReference type="PANTHER" id="PTHR47354">
    <property type="entry name" value="NADH OXIDOREDUCTASE HCR"/>
    <property type="match status" value="1"/>
</dbReference>
<keyword evidence="2" id="KW-0285">Flavoprotein</keyword>
<reference evidence="13" key="1">
    <citation type="submission" date="2021-11" db="EMBL/GenBank/DDBJ databases">
        <authorList>
            <person name="Rodrigo-Torres L."/>
            <person name="Arahal R. D."/>
            <person name="Lucena T."/>
        </authorList>
    </citation>
    <scope>NUCLEOTIDE SEQUENCE</scope>
    <source>
        <strain evidence="13">CECT 7928</strain>
    </source>
</reference>
<evidence type="ECO:0000256" key="5">
    <source>
        <dbReference type="ARBA" id="ARBA00022723"/>
    </source>
</evidence>
<keyword evidence="6" id="KW-0274">FAD</keyword>
<dbReference type="RefSeq" id="WP_237361623.1">
    <property type="nucleotide sequence ID" value="NZ_CAKLDM010000002.1"/>
</dbReference>
<dbReference type="InterPro" id="IPR017938">
    <property type="entry name" value="Riboflavin_synthase-like_b-brl"/>
</dbReference>
<dbReference type="EMBL" id="CAKLDM010000002">
    <property type="protein sequence ID" value="CAH0539648.1"/>
    <property type="molecule type" value="Genomic_DNA"/>
</dbReference>
<dbReference type="PROSITE" id="PS00197">
    <property type="entry name" value="2FE2S_FER_1"/>
    <property type="match status" value="1"/>
</dbReference>
<evidence type="ECO:0000256" key="8">
    <source>
        <dbReference type="ARBA" id="ARBA00023004"/>
    </source>
</evidence>
<evidence type="ECO:0000313" key="14">
    <source>
        <dbReference type="Proteomes" id="UP000838748"/>
    </source>
</evidence>
<dbReference type="InterPro" id="IPR017927">
    <property type="entry name" value="FAD-bd_FR_type"/>
</dbReference>
<dbReference type="PROSITE" id="PS51085">
    <property type="entry name" value="2FE2S_FER_2"/>
    <property type="match status" value="1"/>
</dbReference>
<evidence type="ECO:0000313" key="13">
    <source>
        <dbReference type="EMBL" id="CAH0539648.1"/>
    </source>
</evidence>
<dbReference type="InterPro" id="IPR006058">
    <property type="entry name" value="2Fe2S_fd_BS"/>
</dbReference>
<evidence type="ECO:0000256" key="3">
    <source>
        <dbReference type="ARBA" id="ARBA00022692"/>
    </source>
</evidence>
<gene>
    <name evidence="13" type="primary">hcr</name>
    <name evidence="13" type="ORF">VMF7928_02325</name>
</gene>